<name>A0A8S1HAK8_9PELO</name>
<keyword evidence="1" id="KW-0732">Signal</keyword>
<dbReference type="InterPro" id="IPR027913">
    <property type="entry name" value="DUF4473"/>
</dbReference>
<evidence type="ECO:0000256" key="1">
    <source>
        <dbReference type="SAM" id="SignalP"/>
    </source>
</evidence>
<evidence type="ECO:0000313" key="2">
    <source>
        <dbReference type="EMBL" id="CAD6191661.1"/>
    </source>
</evidence>
<dbReference type="Proteomes" id="UP000835052">
    <property type="component" value="Unassembled WGS sequence"/>
</dbReference>
<protein>
    <recommendedName>
        <fullName evidence="4">SXP/RAL-2 family protein Ani s 5-like cation-binding domain-containing protein</fullName>
    </recommendedName>
</protein>
<keyword evidence="3" id="KW-1185">Reference proteome</keyword>
<gene>
    <name evidence="2" type="ORF">CAUJ_LOCUS7580</name>
</gene>
<evidence type="ECO:0000313" key="3">
    <source>
        <dbReference type="Proteomes" id="UP000835052"/>
    </source>
</evidence>
<feature type="signal peptide" evidence="1">
    <location>
        <begin position="1"/>
        <end position="17"/>
    </location>
</feature>
<feature type="chain" id="PRO_5035934582" description="SXP/RAL-2 family protein Ani s 5-like cation-binding domain-containing protein" evidence="1">
    <location>
        <begin position="18"/>
        <end position="112"/>
    </location>
</feature>
<dbReference type="AlphaFoldDB" id="A0A8S1HAK8"/>
<dbReference type="EMBL" id="CAJGYM010000022">
    <property type="protein sequence ID" value="CAD6191661.1"/>
    <property type="molecule type" value="Genomic_DNA"/>
</dbReference>
<sequence>MSRFFVLIAVIAACVAAAPNKEDMKARFHAEMKEAGLSEPTIAEICKISEKHQDAFKAAKGNKEEAKAAFHALKTDIDTYIVTASAADQAAWKIFEDKKKAEFKSHFEKAKQ</sequence>
<reference evidence="2" key="1">
    <citation type="submission" date="2020-10" db="EMBL/GenBank/DDBJ databases">
        <authorList>
            <person name="Kikuchi T."/>
        </authorList>
    </citation>
    <scope>NUCLEOTIDE SEQUENCE</scope>
    <source>
        <strain evidence="2">NKZ352</strain>
    </source>
</reference>
<dbReference type="Pfam" id="PF14747">
    <property type="entry name" value="DUF4473"/>
    <property type="match status" value="1"/>
</dbReference>
<proteinExistence type="predicted"/>
<accession>A0A8S1HAK8</accession>
<comment type="caution">
    <text evidence="2">The sequence shown here is derived from an EMBL/GenBank/DDBJ whole genome shotgun (WGS) entry which is preliminary data.</text>
</comment>
<organism evidence="2 3">
    <name type="scientific">Caenorhabditis auriculariae</name>
    <dbReference type="NCBI Taxonomy" id="2777116"/>
    <lineage>
        <taxon>Eukaryota</taxon>
        <taxon>Metazoa</taxon>
        <taxon>Ecdysozoa</taxon>
        <taxon>Nematoda</taxon>
        <taxon>Chromadorea</taxon>
        <taxon>Rhabditida</taxon>
        <taxon>Rhabditina</taxon>
        <taxon>Rhabditomorpha</taxon>
        <taxon>Rhabditoidea</taxon>
        <taxon>Rhabditidae</taxon>
        <taxon>Peloderinae</taxon>
        <taxon>Caenorhabditis</taxon>
    </lineage>
</organism>
<dbReference type="OrthoDB" id="5841586at2759"/>
<dbReference type="PANTHER" id="PTHR33272">
    <property type="entry name" value="PROTEIN CBG22877-RELATED"/>
    <property type="match status" value="1"/>
</dbReference>
<evidence type="ECO:0008006" key="4">
    <source>
        <dbReference type="Google" id="ProtNLM"/>
    </source>
</evidence>